<reference evidence="2 3" key="1">
    <citation type="journal article" date="2007" name="Nature">
        <title>Evolution of genes and genomes on the Drosophila phylogeny.</title>
        <authorList>
            <consortium name="Drosophila 12 Genomes Consortium"/>
            <person name="Clark A.G."/>
            <person name="Eisen M.B."/>
            <person name="Smith D.R."/>
            <person name="Bergman C.M."/>
            <person name="Oliver B."/>
            <person name="Markow T.A."/>
            <person name="Kaufman T.C."/>
            <person name="Kellis M."/>
            <person name="Gelbart W."/>
            <person name="Iyer V.N."/>
            <person name="Pollard D.A."/>
            <person name="Sackton T.B."/>
            <person name="Larracuente A.M."/>
            <person name="Singh N.D."/>
            <person name="Abad J.P."/>
            <person name="Abt D.N."/>
            <person name="Adryan B."/>
            <person name="Aguade M."/>
            <person name="Akashi H."/>
            <person name="Anderson W.W."/>
            <person name="Aquadro C.F."/>
            <person name="Ardell D.H."/>
            <person name="Arguello R."/>
            <person name="Artieri C.G."/>
            <person name="Barbash D.A."/>
            <person name="Barker D."/>
            <person name="Barsanti P."/>
            <person name="Batterham P."/>
            <person name="Batzoglou S."/>
            <person name="Begun D."/>
            <person name="Bhutkar A."/>
            <person name="Blanco E."/>
            <person name="Bosak S.A."/>
            <person name="Bradley R.K."/>
            <person name="Brand A.D."/>
            <person name="Brent M.R."/>
            <person name="Brooks A.N."/>
            <person name="Brown R.H."/>
            <person name="Butlin R.K."/>
            <person name="Caggese C."/>
            <person name="Calvi B.R."/>
            <person name="Bernardo de Carvalho A."/>
            <person name="Caspi A."/>
            <person name="Castrezana S."/>
            <person name="Celniker S.E."/>
            <person name="Chang J.L."/>
            <person name="Chapple C."/>
            <person name="Chatterji S."/>
            <person name="Chinwalla A."/>
            <person name="Civetta A."/>
            <person name="Clifton S.W."/>
            <person name="Comeron J.M."/>
            <person name="Costello J.C."/>
            <person name="Coyne J.A."/>
            <person name="Daub J."/>
            <person name="David R.G."/>
            <person name="Delcher A.L."/>
            <person name="Delehaunty K."/>
            <person name="Do C.B."/>
            <person name="Ebling H."/>
            <person name="Edwards K."/>
            <person name="Eickbush T."/>
            <person name="Evans J.D."/>
            <person name="Filipski A."/>
            <person name="Findeiss S."/>
            <person name="Freyhult E."/>
            <person name="Fulton L."/>
            <person name="Fulton R."/>
            <person name="Garcia A.C."/>
            <person name="Gardiner A."/>
            <person name="Garfield D.A."/>
            <person name="Garvin B.E."/>
            <person name="Gibson G."/>
            <person name="Gilbert D."/>
            <person name="Gnerre S."/>
            <person name="Godfrey J."/>
            <person name="Good R."/>
            <person name="Gotea V."/>
            <person name="Gravely B."/>
            <person name="Greenberg A.J."/>
            <person name="Griffiths-Jones S."/>
            <person name="Gross S."/>
            <person name="Guigo R."/>
            <person name="Gustafson E.A."/>
            <person name="Haerty W."/>
            <person name="Hahn M.W."/>
            <person name="Halligan D.L."/>
            <person name="Halpern A.L."/>
            <person name="Halter G.M."/>
            <person name="Han M.V."/>
            <person name="Heger A."/>
            <person name="Hillier L."/>
            <person name="Hinrichs A.S."/>
            <person name="Holmes I."/>
            <person name="Hoskins R.A."/>
            <person name="Hubisz M.J."/>
            <person name="Hultmark D."/>
            <person name="Huntley M.A."/>
            <person name="Jaffe D.B."/>
            <person name="Jagadeeshan S."/>
            <person name="Jeck W.R."/>
            <person name="Johnson J."/>
            <person name="Jones C.D."/>
            <person name="Jordan W.C."/>
            <person name="Karpen G.H."/>
            <person name="Kataoka E."/>
            <person name="Keightley P.D."/>
            <person name="Kheradpour P."/>
            <person name="Kirkness E.F."/>
            <person name="Koerich L.B."/>
            <person name="Kristiansen K."/>
            <person name="Kudrna D."/>
            <person name="Kulathinal R.J."/>
            <person name="Kumar S."/>
            <person name="Kwok R."/>
            <person name="Lander E."/>
            <person name="Langley C.H."/>
            <person name="Lapoint R."/>
            <person name="Lazzaro B.P."/>
            <person name="Lee S.J."/>
            <person name="Levesque L."/>
            <person name="Li R."/>
            <person name="Lin C.F."/>
            <person name="Lin M.F."/>
            <person name="Lindblad-Toh K."/>
            <person name="Llopart A."/>
            <person name="Long M."/>
            <person name="Low L."/>
            <person name="Lozovsky E."/>
            <person name="Lu J."/>
            <person name="Luo M."/>
            <person name="Machado C.A."/>
            <person name="Makalowski W."/>
            <person name="Marzo M."/>
            <person name="Matsuda M."/>
            <person name="Matzkin L."/>
            <person name="McAllister B."/>
            <person name="McBride C.S."/>
            <person name="McKernan B."/>
            <person name="McKernan K."/>
            <person name="Mendez-Lago M."/>
            <person name="Minx P."/>
            <person name="Mollenhauer M.U."/>
            <person name="Montooth K."/>
            <person name="Mount S.M."/>
            <person name="Mu X."/>
            <person name="Myers E."/>
            <person name="Negre B."/>
            <person name="Newfeld S."/>
            <person name="Nielsen R."/>
            <person name="Noor M.A."/>
            <person name="O'Grady P."/>
            <person name="Pachter L."/>
            <person name="Papaceit M."/>
            <person name="Parisi M.J."/>
            <person name="Parisi M."/>
            <person name="Parts L."/>
            <person name="Pedersen J.S."/>
            <person name="Pesole G."/>
            <person name="Phillippy A.M."/>
            <person name="Ponting C.P."/>
            <person name="Pop M."/>
            <person name="Porcelli D."/>
            <person name="Powell J.R."/>
            <person name="Prohaska S."/>
            <person name="Pruitt K."/>
            <person name="Puig M."/>
            <person name="Quesneville H."/>
            <person name="Ram K.R."/>
            <person name="Rand D."/>
            <person name="Rasmussen M.D."/>
            <person name="Reed L.K."/>
            <person name="Reenan R."/>
            <person name="Reily A."/>
            <person name="Remington K.A."/>
            <person name="Rieger T.T."/>
            <person name="Ritchie M.G."/>
            <person name="Robin C."/>
            <person name="Rogers Y.H."/>
            <person name="Rohde C."/>
            <person name="Rozas J."/>
            <person name="Rubenfield M.J."/>
            <person name="Ruiz A."/>
            <person name="Russo S."/>
            <person name="Salzberg S.L."/>
            <person name="Sanchez-Gracia A."/>
            <person name="Saranga D.J."/>
            <person name="Sato H."/>
            <person name="Schaeffer S.W."/>
            <person name="Schatz M.C."/>
            <person name="Schlenke T."/>
            <person name="Schwartz R."/>
            <person name="Segarra C."/>
            <person name="Singh R.S."/>
            <person name="Sirot L."/>
            <person name="Sirota M."/>
            <person name="Sisneros N.B."/>
            <person name="Smith C.D."/>
            <person name="Smith T.F."/>
            <person name="Spieth J."/>
            <person name="Stage D.E."/>
            <person name="Stark A."/>
            <person name="Stephan W."/>
            <person name="Strausberg R.L."/>
            <person name="Strempel S."/>
            <person name="Sturgill D."/>
            <person name="Sutton G."/>
            <person name="Sutton G.G."/>
            <person name="Tao W."/>
            <person name="Teichmann S."/>
            <person name="Tobari Y.N."/>
            <person name="Tomimura Y."/>
            <person name="Tsolas J.M."/>
            <person name="Valente V.L."/>
            <person name="Venter E."/>
            <person name="Venter J.C."/>
            <person name="Vicario S."/>
            <person name="Vieira F.G."/>
            <person name="Vilella A.J."/>
            <person name="Villasante A."/>
            <person name="Walenz B."/>
            <person name="Wang J."/>
            <person name="Wasserman M."/>
            <person name="Watts T."/>
            <person name="Wilson D."/>
            <person name="Wilson R.K."/>
            <person name="Wing R.A."/>
            <person name="Wolfner M.F."/>
            <person name="Wong A."/>
            <person name="Wong G.K."/>
            <person name="Wu C.I."/>
            <person name="Wu G."/>
            <person name="Yamamoto D."/>
            <person name="Yang H.P."/>
            <person name="Yang S.P."/>
            <person name="Yorke J.A."/>
            <person name="Yoshida K."/>
            <person name="Zdobnov E."/>
            <person name="Zhang P."/>
            <person name="Zhang Y."/>
            <person name="Zimin A.V."/>
            <person name="Baldwin J."/>
            <person name="Abdouelleil A."/>
            <person name="Abdulkadir J."/>
            <person name="Abebe A."/>
            <person name="Abera B."/>
            <person name="Abreu J."/>
            <person name="Acer S.C."/>
            <person name="Aftuck L."/>
            <person name="Alexander A."/>
            <person name="An P."/>
            <person name="Anderson E."/>
            <person name="Anderson S."/>
            <person name="Arachi H."/>
            <person name="Azer M."/>
            <person name="Bachantsang P."/>
            <person name="Barry A."/>
            <person name="Bayul T."/>
            <person name="Berlin A."/>
            <person name="Bessette D."/>
            <person name="Bloom T."/>
            <person name="Blye J."/>
            <person name="Boguslavskiy L."/>
            <person name="Bonnet C."/>
            <person name="Boukhgalter B."/>
            <person name="Bourzgui I."/>
            <person name="Brown A."/>
            <person name="Cahill P."/>
            <person name="Channer S."/>
            <person name="Cheshatsang Y."/>
            <person name="Chuda L."/>
            <person name="Citroen M."/>
            <person name="Collymore A."/>
            <person name="Cooke P."/>
            <person name="Costello M."/>
            <person name="D'Aco K."/>
            <person name="Daza R."/>
            <person name="De Haan G."/>
            <person name="DeGray S."/>
            <person name="DeMaso C."/>
            <person name="Dhargay N."/>
            <person name="Dooley K."/>
            <person name="Dooley E."/>
            <person name="Doricent M."/>
            <person name="Dorje P."/>
            <person name="Dorjee K."/>
            <person name="Dupes A."/>
            <person name="Elong R."/>
            <person name="Falk J."/>
            <person name="Farina A."/>
            <person name="Faro S."/>
            <person name="Ferguson D."/>
            <person name="Fisher S."/>
            <person name="Foley C.D."/>
            <person name="Franke A."/>
            <person name="Friedrich D."/>
            <person name="Gadbois L."/>
            <person name="Gearin G."/>
            <person name="Gearin C.R."/>
            <person name="Giannoukos G."/>
            <person name="Goode T."/>
            <person name="Graham J."/>
            <person name="Grandbois E."/>
            <person name="Grewal S."/>
            <person name="Gyaltsen K."/>
            <person name="Hafez N."/>
            <person name="Hagos B."/>
            <person name="Hall J."/>
            <person name="Henson C."/>
            <person name="Hollinger A."/>
            <person name="Honan T."/>
            <person name="Huard M.D."/>
            <person name="Hughes L."/>
            <person name="Hurhula B."/>
            <person name="Husby M.E."/>
            <person name="Kamat A."/>
            <person name="Kanga B."/>
            <person name="Kashin S."/>
            <person name="Khazanovich D."/>
            <person name="Kisner P."/>
            <person name="Lance K."/>
            <person name="Lara M."/>
            <person name="Lee W."/>
            <person name="Lennon N."/>
            <person name="Letendre F."/>
            <person name="LeVine R."/>
            <person name="Lipovsky A."/>
            <person name="Liu X."/>
            <person name="Liu J."/>
            <person name="Liu S."/>
            <person name="Lokyitsang T."/>
            <person name="Lokyitsang Y."/>
            <person name="Lubonja R."/>
            <person name="Lui A."/>
            <person name="MacDonald P."/>
            <person name="Magnisalis V."/>
            <person name="Maru K."/>
            <person name="Matthews C."/>
            <person name="McCusker W."/>
            <person name="McDonough S."/>
            <person name="Mehta T."/>
            <person name="Meldrim J."/>
            <person name="Meneus L."/>
            <person name="Mihai O."/>
            <person name="Mihalev A."/>
            <person name="Mihova T."/>
            <person name="Mittelman R."/>
            <person name="Mlenga V."/>
            <person name="Montmayeur A."/>
            <person name="Mulrain L."/>
            <person name="Navidi A."/>
            <person name="Naylor J."/>
            <person name="Negash T."/>
            <person name="Nguyen T."/>
            <person name="Nguyen N."/>
            <person name="Nicol R."/>
            <person name="Norbu C."/>
            <person name="Norbu N."/>
            <person name="Novod N."/>
            <person name="O'Neill B."/>
            <person name="Osman S."/>
            <person name="Markiewicz E."/>
            <person name="Oyono O.L."/>
            <person name="Patti C."/>
            <person name="Phunkhang P."/>
            <person name="Pierre F."/>
            <person name="Priest M."/>
            <person name="Raghuraman S."/>
            <person name="Rege F."/>
            <person name="Reyes R."/>
            <person name="Rise C."/>
            <person name="Rogov P."/>
            <person name="Ross K."/>
            <person name="Ryan E."/>
            <person name="Settipalli S."/>
            <person name="Shea T."/>
            <person name="Sherpa N."/>
            <person name="Shi L."/>
            <person name="Shih D."/>
            <person name="Sparrow T."/>
            <person name="Spaulding J."/>
            <person name="Stalker J."/>
            <person name="Stange-Thomann N."/>
            <person name="Stavropoulos S."/>
            <person name="Stone C."/>
            <person name="Strader C."/>
            <person name="Tesfaye S."/>
            <person name="Thomson T."/>
            <person name="Thoulutsang Y."/>
            <person name="Thoulutsang D."/>
            <person name="Topham K."/>
            <person name="Topping I."/>
            <person name="Tsamla T."/>
            <person name="Vassiliev H."/>
            <person name="Vo A."/>
            <person name="Wangchuk T."/>
            <person name="Wangdi T."/>
            <person name="Weiand M."/>
            <person name="Wilkinson J."/>
            <person name="Wilson A."/>
            <person name="Yadav S."/>
            <person name="Young G."/>
            <person name="Yu Q."/>
            <person name="Zembek L."/>
            <person name="Zhong D."/>
            <person name="Zimmer A."/>
            <person name="Zwirko Z."/>
            <person name="Jaffe D.B."/>
            <person name="Alvarez P."/>
            <person name="Brockman W."/>
            <person name="Butler J."/>
            <person name="Chin C."/>
            <person name="Gnerre S."/>
            <person name="Grabherr M."/>
            <person name="Kleber M."/>
            <person name="Mauceli E."/>
            <person name="MacCallum I."/>
        </authorList>
    </citation>
    <scope>NUCLEOTIDE SEQUENCE [LARGE SCALE GENOMIC DNA]</scope>
    <source>
        <strain evidence="3">MSH-3 / Tucson 14011-0111.49</strain>
    </source>
</reference>
<keyword evidence="3" id="KW-1185">Reference proteome</keyword>
<evidence type="ECO:0000313" key="2">
    <source>
        <dbReference type="EMBL" id="EDW30026.1"/>
    </source>
</evidence>
<dbReference type="OrthoDB" id="10065185at2759"/>
<evidence type="ECO:0000256" key="1">
    <source>
        <dbReference type="SAM" id="MobiDB-lite"/>
    </source>
</evidence>
<dbReference type="EMBL" id="CH479202">
    <property type="protein sequence ID" value="EDW30026.1"/>
    <property type="molecule type" value="Genomic_DNA"/>
</dbReference>
<dbReference type="STRING" id="7234.B4H149"/>
<dbReference type="OMA" id="KTSPCFE"/>
<dbReference type="Proteomes" id="UP000008744">
    <property type="component" value="Unassembled WGS sequence"/>
</dbReference>
<gene>
    <name evidence="2" type="primary">Dper\GL22549</name>
    <name evidence="2" type="ORF">Dper_GL22549</name>
</gene>
<dbReference type="eggNOG" id="KOG4849">
    <property type="taxonomic scope" value="Eukaryota"/>
</dbReference>
<name>B4H149_DROPE</name>
<organism evidence="3">
    <name type="scientific">Drosophila persimilis</name>
    <name type="common">Fruit fly</name>
    <dbReference type="NCBI Taxonomy" id="7234"/>
    <lineage>
        <taxon>Eukaryota</taxon>
        <taxon>Metazoa</taxon>
        <taxon>Ecdysozoa</taxon>
        <taxon>Arthropoda</taxon>
        <taxon>Hexapoda</taxon>
        <taxon>Insecta</taxon>
        <taxon>Pterygota</taxon>
        <taxon>Neoptera</taxon>
        <taxon>Endopterygota</taxon>
        <taxon>Diptera</taxon>
        <taxon>Brachycera</taxon>
        <taxon>Muscomorpha</taxon>
        <taxon>Ephydroidea</taxon>
        <taxon>Drosophilidae</taxon>
        <taxon>Drosophila</taxon>
        <taxon>Sophophora</taxon>
    </lineage>
</organism>
<protein>
    <submittedName>
        <fullName evidence="2">GL22549</fullName>
    </submittedName>
</protein>
<dbReference type="AlphaFoldDB" id="B4H149"/>
<dbReference type="HOGENOM" id="CLU_2123916_0_0_1"/>
<accession>B4H149</accession>
<evidence type="ECO:0000313" key="3">
    <source>
        <dbReference type="Proteomes" id="UP000008744"/>
    </source>
</evidence>
<feature type="region of interest" description="Disordered" evidence="1">
    <location>
        <begin position="16"/>
        <end position="85"/>
    </location>
</feature>
<feature type="compositionally biased region" description="Gly residues" evidence="1">
    <location>
        <begin position="59"/>
        <end position="84"/>
    </location>
</feature>
<sequence length="127" mass="12727">MADVVLDLYAEDLDKDFAGQSQDEFGGDGVDLYDDIGGPTEAAASGGGGGGTPSADGAAGPGSGDSASSGGGGPNGVYHQGGGSLTPTMNRRYQLYVGNLTWVDNGPKTSPCFEGYWSQRLTGGEVL</sequence>
<proteinExistence type="predicted"/>